<name>A0A1M6WEX2_9FLAO</name>
<dbReference type="STRING" id="1302687.SAMN05444267_100978"/>
<reference evidence="2" key="1">
    <citation type="submission" date="2016-11" db="EMBL/GenBank/DDBJ databases">
        <authorList>
            <person name="Varghese N."/>
            <person name="Submissions S."/>
        </authorList>
    </citation>
    <scope>NUCLEOTIDE SEQUENCE [LARGE SCALE GENOMIC DNA]</scope>
    <source>
        <strain evidence="2">DSM 26899</strain>
    </source>
</reference>
<gene>
    <name evidence="1" type="ORF">SAMN05444267_100978</name>
</gene>
<sequence length="46" mass="5474">MISLYLSLLSINLIHDAMRHRLELFDKEHTKIKKTSDLAEVLLIFY</sequence>
<accession>A0A1M6WEX2</accession>
<dbReference type="AlphaFoldDB" id="A0A1M6WEX2"/>
<proteinExistence type="predicted"/>
<keyword evidence="2" id="KW-1185">Reference proteome</keyword>
<dbReference type="Proteomes" id="UP000184364">
    <property type="component" value="Unassembled WGS sequence"/>
</dbReference>
<evidence type="ECO:0000313" key="1">
    <source>
        <dbReference type="EMBL" id="SHK92055.1"/>
    </source>
</evidence>
<organism evidence="1 2">
    <name type="scientific">Chryseobacterium polytrichastri</name>
    <dbReference type="NCBI Taxonomy" id="1302687"/>
    <lineage>
        <taxon>Bacteria</taxon>
        <taxon>Pseudomonadati</taxon>
        <taxon>Bacteroidota</taxon>
        <taxon>Flavobacteriia</taxon>
        <taxon>Flavobacteriales</taxon>
        <taxon>Weeksellaceae</taxon>
        <taxon>Chryseobacterium group</taxon>
        <taxon>Chryseobacterium</taxon>
    </lineage>
</organism>
<evidence type="ECO:0000313" key="2">
    <source>
        <dbReference type="Proteomes" id="UP000184364"/>
    </source>
</evidence>
<dbReference type="EMBL" id="FRAV01000009">
    <property type="protein sequence ID" value="SHK92055.1"/>
    <property type="molecule type" value="Genomic_DNA"/>
</dbReference>
<protein>
    <submittedName>
        <fullName evidence="1">Uncharacterized protein</fullName>
    </submittedName>
</protein>